<name>A0A9D3Y6F9_DREPO</name>
<gene>
    <name evidence="1" type="ORF">DPMN_193798</name>
</gene>
<proteinExistence type="predicted"/>
<comment type="caution">
    <text evidence="1">The sequence shown here is derived from an EMBL/GenBank/DDBJ whole genome shotgun (WGS) entry which is preliminary data.</text>
</comment>
<dbReference type="Proteomes" id="UP000828390">
    <property type="component" value="Unassembled WGS sequence"/>
</dbReference>
<reference evidence="1" key="2">
    <citation type="submission" date="2020-11" db="EMBL/GenBank/DDBJ databases">
        <authorList>
            <person name="McCartney M.A."/>
            <person name="Auch B."/>
            <person name="Kono T."/>
            <person name="Mallez S."/>
            <person name="Becker A."/>
            <person name="Gohl D.M."/>
            <person name="Silverstein K.A.T."/>
            <person name="Koren S."/>
            <person name="Bechman K.B."/>
            <person name="Herman A."/>
            <person name="Abrahante J.E."/>
            <person name="Garbe J."/>
        </authorList>
    </citation>
    <scope>NUCLEOTIDE SEQUENCE</scope>
    <source>
        <strain evidence="1">Duluth1</strain>
        <tissue evidence="1">Whole animal</tissue>
    </source>
</reference>
<dbReference type="EMBL" id="JAIWYP010000020">
    <property type="protein sequence ID" value="KAH3692644.1"/>
    <property type="molecule type" value="Genomic_DNA"/>
</dbReference>
<sequence length="290" mass="32237">MYSLVTIVAGGVAIVAEVLAIITACIVIDKKKGNQVSVIQANKPPPYVAIDNCSMARLSRLSSEMLPNDLDAKKCWRFTLFKIPTRVLPAVSASVLAVTEKSIVSDKMHPRTTDYSEEEDFAKYVKVKVSRTLLVILGPPTHKLCDSSSVHVDPDRSWHVDFQRVTEIAEGKGSRPRNQQCTSSLDCPVRFCCRDDSGNLINGEAWRSYPEPIAEGEDQVGPMRRVLIDVVVEKEGEHSCMLHVLSDGPWRLLFPTTCWGAKEAARDIAKWDKCRQEQNCQFPPVASPGR</sequence>
<dbReference type="AlphaFoldDB" id="A0A9D3Y6F9"/>
<reference evidence="1" key="1">
    <citation type="journal article" date="2019" name="bioRxiv">
        <title>The Genome of the Zebra Mussel, Dreissena polymorpha: A Resource for Invasive Species Research.</title>
        <authorList>
            <person name="McCartney M.A."/>
            <person name="Auch B."/>
            <person name="Kono T."/>
            <person name="Mallez S."/>
            <person name="Zhang Y."/>
            <person name="Obille A."/>
            <person name="Becker A."/>
            <person name="Abrahante J.E."/>
            <person name="Garbe J."/>
            <person name="Badalamenti J.P."/>
            <person name="Herman A."/>
            <person name="Mangelson H."/>
            <person name="Liachko I."/>
            <person name="Sullivan S."/>
            <person name="Sone E.D."/>
            <person name="Koren S."/>
            <person name="Silverstein K.A.T."/>
            <person name="Beckman K.B."/>
            <person name="Gohl D.M."/>
        </authorList>
    </citation>
    <scope>NUCLEOTIDE SEQUENCE</scope>
    <source>
        <strain evidence="1">Duluth1</strain>
        <tissue evidence="1">Whole animal</tissue>
    </source>
</reference>
<evidence type="ECO:0000313" key="2">
    <source>
        <dbReference type="Proteomes" id="UP000828390"/>
    </source>
</evidence>
<evidence type="ECO:0000313" key="1">
    <source>
        <dbReference type="EMBL" id="KAH3692644.1"/>
    </source>
</evidence>
<accession>A0A9D3Y6F9</accession>
<keyword evidence="2" id="KW-1185">Reference proteome</keyword>
<protein>
    <submittedName>
        <fullName evidence="1">Uncharacterized protein</fullName>
    </submittedName>
</protein>
<organism evidence="1 2">
    <name type="scientific">Dreissena polymorpha</name>
    <name type="common">Zebra mussel</name>
    <name type="synonym">Mytilus polymorpha</name>
    <dbReference type="NCBI Taxonomy" id="45954"/>
    <lineage>
        <taxon>Eukaryota</taxon>
        <taxon>Metazoa</taxon>
        <taxon>Spiralia</taxon>
        <taxon>Lophotrochozoa</taxon>
        <taxon>Mollusca</taxon>
        <taxon>Bivalvia</taxon>
        <taxon>Autobranchia</taxon>
        <taxon>Heteroconchia</taxon>
        <taxon>Euheterodonta</taxon>
        <taxon>Imparidentia</taxon>
        <taxon>Neoheterodontei</taxon>
        <taxon>Myida</taxon>
        <taxon>Dreissenoidea</taxon>
        <taxon>Dreissenidae</taxon>
        <taxon>Dreissena</taxon>
    </lineage>
</organism>